<proteinExistence type="predicted"/>
<feature type="compositionally biased region" description="Low complexity" evidence="1">
    <location>
        <begin position="1"/>
        <end position="22"/>
    </location>
</feature>
<keyword evidence="3" id="KW-1185">Reference proteome</keyword>
<name>A0ABZ1CXX5_9TREE</name>
<sequence length="110" mass="11881">MNYTSLSDSSSSSSNNTPSPVTSHRRFSDDQSSHVSQYSLSGDYTYLVEEPGMNVVIARKIAKIQDSLPNLSSTNLRQAKADMMYLLTIVNGEGEDIAQCKAGAVFSAPV</sequence>
<organism evidence="2 3">
    <name type="scientific">Kwoniella shivajii</name>
    <dbReference type="NCBI Taxonomy" id="564305"/>
    <lineage>
        <taxon>Eukaryota</taxon>
        <taxon>Fungi</taxon>
        <taxon>Dikarya</taxon>
        <taxon>Basidiomycota</taxon>
        <taxon>Agaricomycotina</taxon>
        <taxon>Tremellomycetes</taxon>
        <taxon>Tremellales</taxon>
        <taxon>Cryptococcaceae</taxon>
        <taxon>Kwoniella</taxon>
    </lineage>
</organism>
<evidence type="ECO:0000313" key="2">
    <source>
        <dbReference type="EMBL" id="WRT66603.1"/>
    </source>
</evidence>
<reference evidence="2 3" key="1">
    <citation type="submission" date="2024-01" db="EMBL/GenBank/DDBJ databases">
        <title>Comparative genomics of Cryptococcus and Kwoniella reveals pathogenesis evolution and contrasting modes of karyotype evolution via chromosome fusion or intercentromeric recombination.</title>
        <authorList>
            <person name="Coelho M.A."/>
            <person name="David-Palma M."/>
            <person name="Shea T."/>
            <person name="Bowers K."/>
            <person name="McGinley-Smith S."/>
            <person name="Mohammad A.W."/>
            <person name="Gnirke A."/>
            <person name="Yurkov A.M."/>
            <person name="Nowrousian M."/>
            <person name="Sun S."/>
            <person name="Cuomo C.A."/>
            <person name="Heitman J."/>
        </authorList>
    </citation>
    <scope>NUCLEOTIDE SEQUENCE [LARGE SCALE GENOMIC DNA]</scope>
    <source>
        <strain evidence="2">CBS 11374</strain>
    </source>
</reference>
<dbReference type="EMBL" id="CP141884">
    <property type="protein sequence ID" value="WRT66603.1"/>
    <property type="molecule type" value="Genomic_DNA"/>
</dbReference>
<gene>
    <name evidence="2" type="ORF">IL334_003562</name>
</gene>
<protein>
    <submittedName>
        <fullName evidence="2">Uncharacterized protein</fullName>
    </submittedName>
</protein>
<accession>A0ABZ1CXX5</accession>
<dbReference type="Proteomes" id="UP001329825">
    <property type="component" value="Chromosome 4"/>
</dbReference>
<evidence type="ECO:0000256" key="1">
    <source>
        <dbReference type="SAM" id="MobiDB-lite"/>
    </source>
</evidence>
<evidence type="ECO:0000313" key="3">
    <source>
        <dbReference type="Proteomes" id="UP001329825"/>
    </source>
</evidence>
<feature type="region of interest" description="Disordered" evidence="1">
    <location>
        <begin position="1"/>
        <end position="36"/>
    </location>
</feature>
<dbReference type="RefSeq" id="XP_062791343.1">
    <property type="nucleotide sequence ID" value="XM_062935292.1"/>
</dbReference>
<dbReference type="GeneID" id="87955693"/>